<comment type="caution">
    <text evidence="5">The sequence shown here is derived from an EMBL/GenBank/DDBJ whole genome shotgun (WGS) entry which is preliminary data.</text>
</comment>
<organism evidence="5 6">
    <name type="scientific">Microbacterium capsulatum</name>
    <dbReference type="NCBI Taxonomy" id="3041921"/>
    <lineage>
        <taxon>Bacteria</taxon>
        <taxon>Bacillati</taxon>
        <taxon>Actinomycetota</taxon>
        <taxon>Actinomycetes</taxon>
        <taxon>Micrococcales</taxon>
        <taxon>Microbacteriaceae</taxon>
        <taxon>Microbacterium</taxon>
    </lineage>
</organism>
<sequence length="137" mass="15532">MAIEDRMATIHEPRMHAMCGHDPEEAELFRSVLSRIGDKWSVMLVGMLHDGPLRFTELKQMTSGISARMLTHTLRQLERDGLVEREMFAEIPPRVVYRSTPLGKSLAVPVMAIAEWASAHQSEITGNRDRYDARDDG</sequence>
<dbReference type="PANTHER" id="PTHR33204:SF39">
    <property type="entry name" value="TRANSCRIPTIONAL REGULATORY PROTEIN"/>
    <property type="match status" value="1"/>
</dbReference>
<feature type="domain" description="HTH hxlR-type" evidence="4">
    <location>
        <begin position="19"/>
        <end position="125"/>
    </location>
</feature>
<dbReference type="InterPro" id="IPR002577">
    <property type="entry name" value="HTH_HxlR"/>
</dbReference>
<reference evidence="5 6" key="1">
    <citation type="submission" date="2023-08" db="EMBL/GenBank/DDBJ databases">
        <title>Microbacterium sp. nov., isolated from a waste landfill.</title>
        <authorList>
            <person name="Wen W."/>
        </authorList>
    </citation>
    <scope>NUCLEOTIDE SEQUENCE [LARGE SCALE GENOMIC DNA]</scope>
    <source>
        <strain evidence="5 6">ASV81</strain>
    </source>
</reference>
<evidence type="ECO:0000256" key="3">
    <source>
        <dbReference type="ARBA" id="ARBA00023163"/>
    </source>
</evidence>
<dbReference type="Pfam" id="PF01638">
    <property type="entry name" value="HxlR"/>
    <property type="match status" value="1"/>
</dbReference>
<keyword evidence="6" id="KW-1185">Reference proteome</keyword>
<dbReference type="CDD" id="cd00090">
    <property type="entry name" value="HTH_ARSR"/>
    <property type="match status" value="1"/>
</dbReference>
<dbReference type="Gene3D" id="1.10.10.10">
    <property type="entry name" value="Winged helix-like DNA-binding domain superfamily/Winged helix DNA-binding domain"/>
    <property type="match status" value="1"/>
</dbReference>
<evidence type="ECO:0000256" key="2">
    <source>
        <dbReference type="ARBA" id="ARBA00023125"/>
    </source>
</evidence>
<protein>
    <submittedName>
        <fullName evidence="5">Helix-turn-helix domain-containing protein</fullName>
    </submittedName>
</protein>
<dbReference type="PROSITE" id="PS51118">
    <property type="entry name" value="HTH_HXLR"/>
    <property type="match status" value="1"/>
</dbReference>
<dbReference type="InterPro" id="IPR011991">
    <property type="entry name" value="ArsR-like_HTH"/>
</dbReference>
<evidence type="ECO:0000259" key="4">
    <source>
        <dbReference type="PROSITE" id="PS51118"/>
    </source>
</evidence>
<evidence type="ECO:0000256" key="1">
    <source>
        <dbReference type="ARBA" id="ARBA00023015"/>
    </source>
</evidence>
<dbReference type="SUPFAM" id="SSF46785">
    <property type="entry name" value="Winged helix' DNA-binding domain"/>
    <property type="match status" value="1"/>
</dbReference>
<dbReference type="RefSeq" id="WP_308489862.1">
    <property type="nucleotide sequence ID" value="NZ_JAVFCB010000007.1"/>
</dbReference>
<dbReference type="PANTHER" id="PTHR33204">
    <property type="entry name" value="TRANSCRIPTIONAL REGULATOR, MARR FAMILY"/>
    <property type="match status" value="1"/>
</dbReference>
<name>A0ABU0XIH4_9MICO</name>
<keyword evidence="2" id="KW-0238">DNA-binding</keyword>
<keyword evidence="1" id="KW-0805">Transcription regulation</keyword>
<evidence type="ECO:0000313" key="6">
    <source>
        <dbReference type="Proteomes" id="UP001230289"/>
    </source>
</evidence>
<accession>A0ABU0XIH4</accession>
<dbReference type="EMBL" id="JAVFCB010000007">
    <property type="protein sequence ID" value="MDQ4214929.1"/>
    <property type="molecule type" value="Genomic_DNA"/>
</dbReference>
<keyword evidence="3" id="KW-0804">Transcription</keyword>
<gene>
    <name evidence="5" type="ORF">RBR11_13485</name>
</gene>
<dbReference type="Proteomes" id="UP001230289">
    <property type="component" value="Unassembled WGS sequence"/>
</dbReference>
<evidence type="ECO:0000313" key="5">
    <source>
        <dbReference type="EMBL" id="MDQ4214929.1"/>
    </source>
</evidence>
<dbReference type="InterPro" id="IPR036388">
    <property type="entry name" value="WH-like_DNA-bd_sf"/>
</dbReference>
<proteinExistence type="predicted"/>
<dbReference type="InterPro" id="IPR036390">
    <property type="entry name" value="WH_DNA-bd_sf"/>
</dbReference>